<dbReference type="SUPFAM" id="SSF51230">
    <property type="entry name" value="Single hybrid motif"/>
    <property type="match status" value="1"/>
</dbReference>
<evidence type="ECO:0000259" key="3">
    <source>
        <dbReference type="PROSITE" id="PS50968"/>
    </source>
</evidence>
<evidence type="ECO:0000313" key="4">
    <source>
        <dbReference type="EMBL" id="MCA9727552.1"/>
    </source>
</evidence>
<comment type="caution">
    <text evidence="4">The sequence shown here is derived from an EMBL/GenBank/DDBJ whole genome shotgun (WGS) entry which is preliminary data.</text>
</comment>
<name>A0A956LZN2_UNCEI</name>
<sequence length="186" mass="19888">MTRQRRKISLGDRVWDLEVERGGDRLEIWIDGQSHLFTVRSGPDGSVELRADAAETTTATRGYVARDGDRLWVHAGRTRCFAIEHADRKRAAGAVSDHVQAPMTGTVRRILVAAGDAIEKGRPLLVLEAMKMEHVLRAPRDGVVAAIDAVEGSQAEAQAVLVRLEPAGGSDAPAPPPSGGPASSRS</sequence>
<protein>
    <recommendedName>
        <fullName evidence="3">Lipoyl-binding domain-containing protein</fullName>
    </recommendedName>
</protein>
<dbReference type="InterPro" id="IPR001882">
    <property type="entry name" value="Biotin_BS"/>
</dbReference>
<dbReference type="PANTHER" id="PTHR45266">
    <property type="entry name" value="OXALOACETATE DECARBOXYLASE ALPHA CHAIN"/>
    <property type="match status" value="1"/>
</dbReference>
<organism evidence="4 5">
    <name type="scientific">Eiseniibacteriota bacterium</name>
    <dbReference type="NCBI Taxonomy" id="2212470"/>
    <lineage>
        <taxon>Bacteria</taxon>
        <taxon>Candidatus Eiseniibacteriota</taxon>
    </lineage>
</organism>
<evidence type="ECO:0000256" key="2">
    <source>
        <dbReference type="SAM" id="MobiDB-lite"/>
    </source>
</evidence>
<dbReference type="Proteomes" id="UP000697710">
    <property type="component" value="Unassembled WGS sequence"/>
</dbReference>
<accession>A0A956LZN2</accession>
<reference evidence="4" key="2">
    <citation type="journal article" date="2021" name="Microbiome">
        <title>Successional dynamics and alternative stable states in a saline activated sludge microbial community over 9 years.</title>
        <authorList>
            <person name="Wang Y."/>
            <person name="Ye J."/>
            <person name="Ju F."/>
            <person name="Liu L."/>
            <person name="Boyd J.A."/>
            <person name="Deng Y."/>
            <person name="Parks D.H."/>
            <person name="Jiang X."/>
            <person name="Yin X."/>
            <person name="Woodcroft B.J."/>
            <person name="Tyson G.W."/>
            <person name="Hugenholtz P."/>
            <person name="Polz M.F."/>
            <person name="Zhang T."/>
        </authorList>
    </citation>
    <scope>NUCLEOTIDE SEQUENCE</scope>
    <source>
        <strain evidence="4">HKST-UBA01</strain>
    </source>
</reference>
<evidence type="ECO:0000256" key="1">
    <source>
        <dbReference type="ARBA" id="ARBA00023267"/>
    </source>
</evidence>
<gene>
    <name evidence="4" type="ORF">KC729_07705</name>
</gene>
<feature type="domain" description="Lipoyl-binding" evidence="3">
    <location>
        <begin position="89"/>
        <end position="165"/>
    </location>
</feature>
<dbReference type="AlphaFoldDB" id="A0A956LZN2"/>
<feature type="region of interest" description="Disordered" evidence="2">
    <location>
        <begin position="165"/>
        <end position="186"/>
    </location>
</feature>
<dbReference type="InterPro" id="IPR050709">
    <property type="entry name" value="Biotin_Carboxyl_Carrier/Decarb"/>
</dbReference>
<dbReference type="Pfam" id="PF00364">
    <property type="entry name" value="Biotin_lipoyl"/>
    <property type="match status" value="1"/>
</dbReference>
<dbReference type="FunFam" id="2.40.50.100:FF:000003">
    <property type="entry name" value="Acetyl-CoA carboxylase biotin carboxyl carrier protein"/>
    <property type="match status" value="1"/>
</dbReference>
<dbReference type="Gene3D" id="2.40.50.100">
    <property type="match status" value="1"/>
</dbReference>
<proteinExistence type="predicted"/>
<dbReference type="CDD" id="cd06850">
    <property type="entry name" value="biotinyl_domain"/>
    <property type="match status" value="1"/>
</dbReference>
<dbReference type="PROSITE" id="PS00188">
    <property type="entry name" value="BIOTIN"/>
    <property type="match status" value="1"/>
</dbReference>
<dbReference type="PROSITE" id="PS50968">
    <property type="entry name" value="BIOTINYL_LIPOYL"/>
    <property type="match status" value="1"/>
</dbReference>
<reference evidence="4" key="1">
    <citation type="submission" date="2020-04" db="EMBL/GenBank/DDBJ databases">
        <authorList>
            <person name="Zhang T."/>
        </authorList>
    </citation>
    <scope>NUCLEOTIDE SEQUENCE</scope>
    <source>
        <strain evidence="4">HKST-UBA01</strain>
    </source>
</reference>
<keyword evidence="1" id="KW-0092">Biotin</keyword>
<dbReference type="EMBL" id="JAGQHR010000188">
    <property type="protein sequence ID" value="MCA9727552.1"/>
    <property type="molecule type" value="Genomic_DNA"/>
</dbReference>
<evidence type="ECO:0000313" key="5">
    <source>
        <dbReference type="Proteomes" id="UP000697710"/>
    </source>
</evidence>
<dbReference type="InterPro" id="IPR000089">
    <property type="entry name" value="Biotin_lipoyl"/>
</dbReference>
<dbReference type="PANTHER" id="PTHR45266:SF3">
    <property type="entry name" value="OXALOACETATE DECARBOXYLASE ALPHA CHAIN"/>
    <property type="match status" value="1"/>
</dbReference>
<dbReference type="InterPro" id="IPR011053">
    <property type="entry name" value="Single_hybrid_motif"/>
</dbReference>